<dbReference type="SUPFAM" id="SSF51735">
    <property type="entry name" value="NAD(P)-binding Rossmann-fold domains"/>
    <property type="match status" value="1"/>
</dbReference>
<dbReference type="InterPro" id="IPR013154">
    <property type="entry name" value="ADH-like_N"/>
</dbReference>
<dbReference type="InterPro" id="IPR020843">
    <property type="entry name" value="ER"/>
</dbReference>
<reference evidence="4 5" key="1">
    <citation type="submission" date="2023-08" db="EMBL/GenBank/DDBJ databases">
        <title>Genome sequencing of plant associated microbes to promote plant fitness in Sorghum bicolor and Oryza sativa.</title>
        <authorList>
            <person name="Coleman-Derr D."/>
        </authorList>
    </citation>
    <scope>NUCLEOTIDE SEQUENCE [LARGE SCALE GENOMIC DNA]</scope>
    <source>
        <strain evidence="4 5">SLBN-33</strain>
    </source>
</reference>
<dbReference type="Proteomes" id="UP001245184">
    <property type="component" value="Unassembled WGS sequence"/>
</dbReference>
<sequence length="329" mass="34984">MPRVVRFHENGGPEVLRIDNVEVPPPAADEIQLQIRALGVNRAESMFRSGFYVESPVFPARLGYEASGVVSAVGSSVTNVVVGDAVAIIPPMSITRWGAYGDTGNFPAAHAVKNPPSLGFTEAAAVWMQYVTAWGALVDIAQLRAGEAVIITASSSSVGLAAIQVAKSVGAIAIATTRTDAKKNALLEAGADHVIVTQQEDLVARVNEITGGAGARVAFDPVLGPEFEKVADALCERGIVFAYGALSPEPTPFPLFAILGKMLTVYGYQYKLIVSDPARLERAKRFVLDGLSSGVLKPVIDKVFPLEQIVDAHRYLESNRQFGKIVVTV</sequence>
<dbReference type="Pfam" id="PF08240">
    <property type="entry name" value="ADH_N"/>
    <property type="match status" value="1"/>
</dbReference>
<name>A0ABD5CI35_9BURK</name>
<gene>
    <name evidence="4" type="ORF">QF025_003703</name>
</gene>
<dbReference type="InterPro" id="IPR013149">
    <property type="entry name" value="ADH-like_C"/>
</dbReference>
<evidence type="ECO:0000313" key="5">
    <source>
        <dbReference type="Proteomes" id="UP001245184"/>
    </source>
</evidence>
<dbReference type="SUPFAM" id="SSF50129">
    <property type="entry name" value="GroES-like"/>
    <property type="match status" value="1"/>
</dbReference>
<dbReference type="CDD" id="cd08268">
    <property type="entry name" value="MDR2"/>
    <property type="match status" value="1"/>
</dbReference>
<accession>A0ABD5CI35</accession>
<evidence type="ECO:0000313" key="4">
    <source>
        <dbReference type="EMBL" id="MDR6204983.1"/>
    </source>
</evidence>
<protein>
    <submittedName>
        <fullName evidence="4">NADPH2:quinone reductase</fullName>
        <ecNumber evidence="4">1.6.5.5</ecNumber>
    </submittedName>
</protein>
<dbReference type="EMBL" id="JAVIZN010000002">
    <property type="protein sequence ID" value="MDR6204983.1"/>
    <property type="molecule type" value="Genomic_DNA"/>
</dbReference>
<evidence type="ECO:0000256" key="2">
    <source>
        <dbReference type="ARBA" id="ARBA00023002"/>
    </source>
</evidence>
<comment type="caution">
    <text evidence="4">The sequence shown here is derived from an EMBL/GenBank/DDBJ whole genome shotgun (WGS) entry which is preliminary data.</text>
</comment>
<dbReference type="Gene3D" id="3.40.50.720">
    <property type="entry name" value="NAD(P)-binding Rossmann-like Domain"/>
    <property type="match status" value="1"/>
</dbReference>
<keyword evidence="1" id="KW-0521">NADP</keyword>
<dbReference type="Pfam" id="PF00107">
    <property type="entry name" value="ADH_zinc_N"/>
    <property type="match status" value="1"/>
</dbReference>
<dbReference type="PANTHER" id="PTHR48106">
    <property type="entry name" value="QUINONE OXIDOREDUCTASE PIG3-RELATED"/>
    <property type="match status" value="1"/>
</dbReference>
<proteinExistence type="predicted"/>
<dbReference type="SMART" id="SM00829">
    <property type="entry name" value="PKS_ER"/>
    <property type="match status" value="1"/>
</dbReference>
<dbReference type="GO" id="GO:0003960">
    <property type="term" value="F:quinone reductase (NADPH) activity"/>
    <property type="evidence" value="ECO:0007669"/>
    <property type="project" value="UniProtKB-EC"/>
</dbReference>
<dbReference type="EC" id="1.6.5.5" evidence="4"/>
<dbReference type="RefSeq" id="WP_310032822.1">
    <property type="nucleotide sequence ID" value="NZ_JAVIZN010000002.1"/>
</dbReference>
<dbReference type="PANTHER" id="PTHR48106:SF5">
    <property type="entry name" value="ZINC-CONTAINING ALCOHOL DEHYDROGENASE"/>
    <property type="match status" value="1"/>
</dbReference>
<dbReference type="AlphaFoldDB" id="A0ABD5CI35"/>
<dbReference type="InterPro" id="IPR036291">
    <property type="entry name" value="NAD(P)-bd_dom_sf"/>
</dbReference>
<keyword evidence="2 4" id="KW-0560">Oxidoreductase</keyword>
<evidence type="ECO:0000256" key="1">
    <source>
        <dbReference type="ARBA" id="ARBA00022857"/>
    </source>
</evidence>
<organism evidence="4 5">
    <name type="scientific">Paraburkholderia graminis</name>
    <dbReference type="NCBI Taxonomy" id="60548"/>
    <lineage>
        <taxon>Bacteria</taxon>
        <taxon>Pseudomonadati</taxon>
        <taxon>Pseudomonadota</taxon>
        <taxon>Betaproteobacteria</taxon>
        <taxon>Burkholderiales</taxon>
        <taxon>Burkholderiaceae</taxon>
        <taxon>Paraburkholderia</taxon>
    </lineage>
</organism>
<dbReference type="Gene3D" id="3.90.180.10">
    <property type="entry name" value="Medium-chain alcohol dehydrogenases, catalytic domain"/>
    <property type="match status" value="1"/>
</dbReference>
<evidence type="ECO:0000259" key="3">
    <source>
        <dbReference type="SMART" id="SM00829"/>
    </source>
</evidence>
<feature type="domain" description="Enoyl reductase (ER)" evidence="3">
    <location>
        <begin position="11"/>
        <end position="327"/>
    </location>
</feature>
<dbReference type="InterPro" id="IPR011032">
    <property type="entry name" value="GroES-like_sf"/>
</dbReference>